<dbReference type="Pfam" id="PF09954">
    <property type="entry name" value="DUF2188"/>
    <property type="match status" value="1"/>
</dbReference>
<dbReference type="RefSeq" id="WP_105339730.1">
    <property type="nucleotide sequence ID" value="NZ_PUIN01000001.1"/>
</dbReference>
<name>A0A2S8HW90_9PSED</name>
<dbReference type="InterPro" id="IPR018691">
    <property type="entry name" value="DUF2188"/>
</dbReference>
<dbReference type="AlphaFoldDB" id="A0A2S8HW90"/>
<dbReference type="Proteomes" id="UP000239687">
    <property type="component" value="Unassembled WGS sequence"/>
</dbReference>
<reference evidence="2 3" key="1">
    <citation type="submission" date="2018-02" db="EMBL/GenBank/DDBJ databases">
        <title>Draft genome sequencing of Pseudomonas frederiksbergensis 11-D3.</title>
        <authorList>
            <person name="Zheng B.-X."/>
        </authorList>
    </citation>
    <scope>NUCLEOTIDE SEQUENCE [LARGE SCALE GENOMIC DNA]</scope>
    <source>
        <strain evidence="2 3">11-D3</strain>
    </source>
</reference>
<accession>A0A2S8HW90</accession>
<feature type="region of interest" description="Disordered" evidence="1">
    <location>
        <begin position="1"/>
        <end position="79"/>
    </location>
</feature>
<organism evidence="2 3">
    <name type="scientific">Pseudomonas frederiksbergensis</name>
    <dbReference type="NCBI Taxonomy" id="104087"/>
    <lineage>
        <taxon>Bacteria</taxon>
        <taxon>Pseudomonadati</taxon>
        <taxon>Pseudomonadota</taxon>
        <taxon>Gammaproteobacteria</taxon>
        <taxon>Pseudomonadales</taxon>
        <taxon>Pseudomonadaceae</taxon>
        <taxon>Pseudomonas</taxon>
    </lineage>
</organism>
<dbReference type="EMBL" id="PUIN01000001">
    <property type="protein sequence ID" value="PQP06412.1"/>
    <property type="molecule type" value="Genomic_DNA"/>
</dbReference>
<feature type="compositionally biased region" description="Basic and acidic residues" evidence="1">
    <location>
        <begin position="58"/>
        <end position="67"/>
    </location>
</feature>
<evidence type="ECO:0000256" key="1">
    <source>
        <dbReference type="SAM" id="MobiDB-lite"/>
    </source>
</evidence>
<proteinExistence type="predicted"/>
<comment type="caution">
    <text evidence="2">The sequence shown here is derived from an EMBL/GenBank/DDBJ whole genome shotgun (WGS) entry which is preliminary data.</text>
</comment>
<evidence type="ECO:0008006" key="4">
    <source>
        <dbReference type="Google" id="ProtNLM"/>
    </source>
</evidence>
<sequence>MSKDRDRTISRRSDGTWENKRNDASRASSVHDTQAEAQKAAREMLKNQGGGELTTKGVDGRIRDKDTVAPGNDPNPPKG</sequence>
<feature type="compositionally biased region" description="Polar residues" evidence="1">
    <location>
        <begin position="25"/>
        <end position="36"/>
    </location>
</feature>
<feature type="compositionally biased region" description="Basic and acidic residues" evidence="1">
    <location>
        <begin position="1"/>
        <end position="24"/>
    </location>
</feature>
<gene>
    <name evidence="2" type="ORF">C5612_01215</name>
</gene>
<evidence type="ECO:0000313" key="2">
    <source>
        <dbReference type="EMBL" id="PQP06412.1"/>
    </source>
</evidence>
<evidence type="ECO:0000313" key="3">
    <source>
        <dbReference type="Proteomes" id="UP000239687"/>
    </source>
</evidence>
<protein>
    <recommendedName>
        <fullName evidence="4">DUF2188 domain-containing protein</fullName>
    </recommendedName>
</protein>